<sequence length="194" mass="20168">MKICVVNILLGLLMIVGESAANIGYADLTTNVYFVATIKSSTCQMSLEGGTAGGGDSYTIPVGSNGKVGAIDIINGTENAMANFSLDIIECDDGISKINVTVSGTPSSTVSTALKNNHDVNAGGAENVGLTIARQSAMDSPFVINSTLDSERLVWTATEISNKAVPLVARLVKTSDKITAGDFSTIATFNFTYE</sequence>
<dbReference type="EMBL" id="ABWL02000031">
    <property type="protein sequence ID" value="EFE05615.1"/>
    <property type="molecule type" value="Genomic_DNA"/>
</dbReference>
<evidence type="ECO:0000256" key="1">
    <source>
        <dbReference type="SAM" id="SignalP"/>
    </source>
</evidence>
<protein>
    <submittedName>
        <fullName evidence="3">Fimbrial protein</fullName>
    </submittedName>
</protein>
<feature type="signal peptide" evidence="1">
    <location>
        <begin position="1"/>
        <end position="20"/>
    </location>
</feature>
<dbReference type="PANTHER" id="PTHR33420:SF33">
    <property type="entry name" value="MINOR FIMBRIAL SUBUNIT"/>
    <property type="match status" value="1"/>
</dbReference>
<name>D4BKI4_9ENTR</name>
<feature type="chain" id="PRO_5003054985" evidence="1">
    <location>
        <begin position="21"/>
        <end position="194"/>
    </location>
</feature>
<dbReference type="GO" id="GO:0009289">
    <property type="term" value="C:pilus"/>
    <property type="evidence" value="ECO:0007669"/>
    <property type="project" value="InterPro"/>
</dbReference>
<dbReference type="InterPro" id="IPR008966">
    <property type="entry name" value="Adhesion_dom_sf"/>
</dbReference>
<dbReference type="Gene3D" id="2.60.40.1090">
    <property type="entry name" value="Fimbrial-type adhesion domain"/>
    <property type="match status" value="1"/>
</dbReference>
<organism evidence="3 4">
    <name type="scientific">Citrobacter youngae ATCC 29220</name>
    <dbReference type="NCBI Taxonomy" id="500640"/>
    <lineage>
        <taxon>Bacteria</taxon>
        <taxon>Pseudomonadati</taxon>
        <taxon>Pseudomonadota</taxon>
        <taxon>Gammaproteobacteria</taxon>
        <taxon>Enterobacterales</taxon>
        <taxon>Enterobacteriaceae</taxon>
        <taxon>Citrobacter</taxon>
        <taxon>Citrobacter freundii complex</taxon>
    </lineage>
</organism>
<comment type="caution">
    <text evidence="3">The sequence shown here is derived from an EMBL/GenBank/DDBJ whole genome shotgun (WGS) entry which is preliminary data.</text>
</comment>
<keyword evidence="1" id="KW-0732">Signal</keyword>
<dbReference type="Proteomes" id="UP000003880">
    <property type="component" value="Unassembled WGS sequence"/>
</dbReference>
<dbReference type="PANTHER" id="PTHR33420">
    <property type="entry name" value="FIMBRIAL SUBUNIT ELFA-RELATED"/>
    <property type="match status" value="1"/>
</dbReference>
<dbReference type="RefSeq" id="WP_006688202.1">
    <property type="nucleotide sequence ID" value="NZ_GG730303.1"/>
</dbReference>
<reference evidence="3 4" key="1">
    <citation type="submission" date="2010-02" db="EMBL/GenBank/DDBJ databases">
        <authorList>
            <person name="Weinstock G."/>
            <person name="Sodergren E."/>
            <person name="Clifton S."/>
            <person name="Fulton L."/>
            <person name="Fulton B."/>
            <person name="Courtney L."/>
            <person name="Fronick C."/>
            <person name="Harrison M."/>
            <person name="Strong C."/>
            <person name="Farmer C."/>
            <person name="Delahaunty K."/>
            <person name="Markovic C."/>
            <person name="Hall O."/>
            <person name="Minx P."/>
            <person name="Tomlinson C."/>
            <person name="Mitreva M."/>
            <person name="Nelson J."/>
            <person name="Hou S."/>
            <person name="Wollam A."/>
            <person name="Pepin K.H."/>
            <person name="Johnson M."/>
            <person name="Bhonagiri V."/>
            <person name="Zhang X."/>
            <person name="Suruliraj S."/>
            <person name="Warren W."/>
            <person name="Chinwalla A."/>
            <person name="Mardis E.R."/>
            <person name="Wilson R.K."/>
        </authorList>
    </citation>
    <scope>NUCLEOTIDE SEQUENCE [LARGE SCALE GENOMIC DNA]</scope>
    <source>
        <strain evidence="3 4">ATCC 29220</strain>
    </source>
</reference>
<proteinExistence type="predicted"/>
<gene>
    <name evidence="3" type="ORF">CIT292_11061</name>
</gene>
<dbReference type="SUPFAM" id="SSF49401">
    <property type="entry name" value="Bacterial adhesins"/>
    <property type="match status" value="1"/>
</dbReference>
<feature type="domain" description="Fimbrial-type adhesion" evidence="2">
    <location>
        <begin position="72"/>
        <end position="193"/>
    </location>
</feature>
<evidence type="ECO:0000313" key="3">
    <source>
        <dbReference type="EMBL" id="EFE05615.1"/>
    </source>
</evidence>
<dbReference type="InterPro" id="IPR050263">
    <property type="entry name" value="Bact_Fimbrial_Adh_Pro"/>
</dbReference>
<dbReference type="AlphaFoldDB" id="D4BKI4"/>
<dbReference type="InterPro" id="IPR036937">
    <property type="entry name" value="Adhesion_dom_fimbrial_sf"/>
</dbReference>
<dbReference type="Pfam" id="PF00419">
    <property type="entry name" value="Fimbrial"/>
    <property type="match status" value="1"/>
</dbReference>
<dbReference type="GO" id="GO:0043709">
    <property type="term" value="P:cell adhesion involved in single-species biofilm formation"/>
    <property type="evidence" value="ECO:0007669"/>
    <property type="project" value="TreeGrafter"/>
</dbReference>
<evidence type="ECO:0000313" key="4">
    <source>
        <dbReference type="Proteomes" id="UP000003880"/>
    </source>
</evidence>
<dbReference type="InterPro" id="IPR000259">
    <property type="entry name" value="Adhesion_dom_fimbrial"/>
</dbReference>
<dbReference type="eggNOG" id="COG3539">
    <property type="taxonomic scope" value="Bacteria"/>
</dbReference>
<dbReference type="HOGENOM" id="CLU_119932_0_0_6"/>
<evidence type="ECO:0000259" key="2">
    <source>
        <dbReference type="Pfam" id="PF00419"/>
    </source>
</evidence>
<accession>D4BKI4</accession>